<evidence type="ECO:0000256" key="3">
    <source>
        <dbReference type="ARBA" id="ARBA00022840"/>
    </source>
</evidence>
<feature type="chain" id="PRO_5003778836" description="DUF1793-domain-containing protein" evidence="6">
    <location>
        <begin position="24"/>
        <end position="880"/>
    </location>
</feature>
<keyword evidence="6" id="KW-0732">Signal</keyword>
<evidence type="ECO:0000313" key="10">
    <source>
        <dbReference type="EMBL" id="CCM02776.1"/>
    </source>
</evidence>
<keyword evidence="5" id="KW-1133">Transmembrane helix</keyword>
<name>J4IAE6_9APHY</name>
<keyword evidence="3" id="KW-0067">ATP-binding</keyword>
<gene>
    <name evidence="10" type="ORF">FIBRA_04884</name>
</gene>
<reference evidence="10 11" key="1">
    <citation type="journal article" date="2012" name="Appl. Environ. Microbiol.">
        <title>Short-read sequencing for genomic analysis of the brown rot fungus Fibroporia radiculosa.</title>
        <authorList>
            <person name="Tang J.D."/>
            <person name="Perkins A.D."/>
            <person name="Sonstegard T.S."/>
            <person name="Schroeder S.G."/>
            <person name="Burgess S.C."/>
            <person name="Diehl S.V."/>
        </authorList>
    </citation>
    <scope>NUCLEOTIDE SEQUENCE [LARGE SCALE GENOMIC DNA]</scope>
    <source>
        <strain evidence="10 11">TFFH 294</strain>
    </source>
</reference>
<feature type="domain" description="Glutaminase A central" evidence="7">
    <location>
        <begin position="341"/>
        <end position="692"/>
    </location>
</feature>
<dbReference type="EMBL" id="HE797092">
    <property type="protein sequence ID" value="CCM02776.1"/>
    <property type="molecule type" value="Genomic_DNA"/>
</dbReference>
<evidence type="ECO:0000256" key="4">
    <source>
        <dbReference type="SAM" id="MobiDB-lite"/>
    </source>
</evidence>
<evidence type="ECO:0000259" key="7">
    <source>
        <dbReference type="Pfam" id="PF16335"/>
    </source>
</evidence>
<dbReference type="InParanoid" id="J4IAE6"/>
<dbReference type="InterPro" id="IPR049328">
    <property type="entry name" value="TM_ErbB1"/>
</dbReference>
<dbReference type="Pfam" id="PF17168">
    <property type="entry name" value="DUF5127"/>
    <property type="match status" value="1"/>
</dbReference>
<evidence type="ECO:0000259" key="9">
    <source>
        <dbReference type="Pfam" id="PF21314"/>
    </source>
</evidence>
<evidence type="ECO:0000256" key="6">
    <source>
        <dbReference type="SAM" id="SignalP"/>
    </source>
</evidence>
<dbReference type="InterPro" id="IPR052743">
    <property type="entry name" value="Glutaminase_GtaA"/>
</dbReference>
<keyword evidence="11" id="KW-1185">Reference proteome</keyword>
<keyword evidence="5" id="KW-0812">Transmembrane</keyword>
<protein>
    <recommendedName>
        <fullName evidence="12">DUF1793-domain-containing protein</fullName>
    </recommendedName>
</protein>
<dbReference type="Pfam" id="PF16335">
    <property type="entry name" value="GtaA_6_Hairpin"/>
    <property type="match status" value="1"/>
</dbReference>
<dbReference type="RefSeq" id="XP_012182059.1">
    <property type="nucleotide sequence ID" value="XM_012326669.1"/>
</dbReference>
<evidence type="ECO:0008006" key="12">
    <source>
        <dbReference type="Google" id="ProtNLM"/>
    </source>
</evidence>
<keyword evidence="2" id="KW-0547">Nucleotide-binding</keyword>
<evidence type="ECO:0000256" key="1">
    <source>
        <dbReference type="ARBA" id="ARBA00022553"/>
    </source>
</evidence>
<feature type="domain" description="Glutaminase A N-terminal" evidence="8">
    <location>
        <begin position="105"/>
        <end position="336"/>
    </location>
</feature>
<dbReference type="Pfam" id="PF21314">
    <property type="entry name" value="TM_ErbB1"/>
    <property type="match status" value="1"/>
</dbReference>
<dbReference type="InterPro" id="IPR033433">
    <property type="entry name" value="GtaA_N"/>
</dbReference>
<evidence type="ECO:0000256" key="2">
    <source>
        <dbReference type="ARBA" id="ARBA00022741"/>
    </source>
</evidence>
<dbReference type="PANTHER" id="PTHR31987">
    <property type="entry name" value="GLUTAMINASE A-RELATED"/>
    <property type="match status" value="1"/>
</dbReference>
<organism evidence="10 11">
    <name type="scientific">Fibroporia radiculosa</name>
    <dbReference type="NCBI Taxonomy" id="599839"/>
    <lineage>
        <taxon>Eukaryota</taxon>
        <taxon>Fungi</taxon>
        <taxon>Dikarya</taxon>
        <taxon>Basidiomycota</taxon>
        <taxon>Agaricomycotina</taxon>
        <taxon>Agaricomycetes</taxon>
        <taxon>Polyporales</taxon>
        <taxon>Fibroporiaceae</taxon>
        <taxon>Fibroporia</taxon>
    </lineage>
</organism>
<evidence type="ECO:0000259" key="8">
    <source>
        <dbReference type="Pfam" id="PF17168"/>
    </source>
</evidence>
<sequence length="880" mass="95487">MFCGRLSLFALTSLILFPPYILSSPQSFWPAALPVAVRSPYLSAWQYTNAGAAVLSTYPQTWPTGTNNLGWVGHIRVDGTTYRWLGAATYASTTANLTSFEVTPTRTIFNVQAGPMDVTVTFLSPIEPSDWVRQSIPFSYVAVNASSNDGKAHVTQFYSDITAEWASGNRSEVITWSTTETDEVIFHQIQVETPTPYTEVNGQTDDGVVYFSTNQGPEVSYQSGGWMSLRDEFEENGSLNMSRDPDFRPISDNWPTFALAIDLGDIQETASPVVFAIGYVRDPSIKYTTATGVTQLRSLYFRTQYSDVVDLIVDFLSDFGDALTRSGSFDNQLSQDASSISTKYSQIISLATRQVFGAIDIAVAVGNGTDGSWNMSDVMIFMRNMGIDQRVNPVEILYASFPAFLYLNASFGKPLLAPLLEYQNSPRTALPYAVSDLGTSYPIASGEQASVTESSQGVEQSGNMLIMTLAHARLTGDGYLISQHYDLLKNWANYLIKYFQAPTSQVDADDQRMANMTNLAIKGIIGIQAMAEMSKAIGNMSDYSLLASAAATFVKSWQSGVVSSGSNTQHLLFDFGDEDSWALMYNLYADRLLQTNLVSASTQYYQTLLSSADGSISLEYDSDANGEANDAWISFTAATASNPTVRNGLLSLVWAHASSNSSPGIFPAMYAASTGNATQGFASPAQGGAFAPLALELSNQTIKFPSSTSSSTSSASSTGFSSEQESTSKVPVGAIVGGVVGGVAAFAAVIVVTFFVWRRRHQTHKSPPDGVVAYVSNCGEQSTQPTQNFASFMPQKSRRHLQAPVSVATPSDLTIPSVSRDPSSTINQENQESVFSAPAEINRTPSSPPEFTRLRQEMHSEMQNLRRVMEQIAAPPEYTE</sequence>
<feature type="signal peptide" evidence="6">
    <location>
        <begin position="1"/>
        <end position="23"/>
    </location>
</feature>
<proteinExistence type="predicted"/>
<dbReference type="GO" id="GO:0005524">
    <property type="term" value="F:ATP binding"/>
    <property type="evidence" value="ECO:0007669"/>
    <property type="project" value="UniProtKB-KW"/>
</dbReference>
<evidence type="ECO:0000256" key="5">
    <source>
        <dbReference type="SAM" id="Phobius"/>
    </source>
</evidence>
<accession>J4IAE6</accession>
<dbReference type="GeneID" id="24097687"/>
<dbReference type="Proteomes" id="UP000006352">
    <property type="component" value="Unassembled WGS sequence"/>
</dbReference>
<keyword evidence="1" id="KW-0597">Phosphoprotein</keyword>
<feature type="domain" description="Epidermal growth factor receptor-like transmembrane-juxtamembrane segment" evidence="9">
    <location>
        <begin position="735"/>
        <end position="765"/>
    </location>
</feature>
<feature type="region of interest" description="Disordered" evidence="4">
    <location>
        <begin position="705"/>
        <end position="724"/>
    </location>
</feature>
<dbReference type="AlphaFoldDB" id="J4IAE6"/>
<dbReference type="HOGENOM" id="CLU_008020_1_0_1"/>
<feature type="compositionally biased region" description="Low complexity" evidence="4">
    <location>
        <begin position="706"/>
        <end position="724"/>
    </location>
</feature>
<dbReference type="STRING" id="599839.J4IAE6"/>
<dbReference type="PANTHER" id="PTHR31987:SF1">
    <property type="entry name" value="GLUTAMINASE A"/>
    <property type="match status" value="1"/>
</dbReference>
<feature type="transmembrane region" description="Helical" evidence="5">
    <location>
        <begin position="732"/>
        <end position="757"/>
    </location>
</feature>
<dbReference type="InterPro" id="IPR032514">
    <property type="entry name" value="GtaA_central"/>
</dbReference>
<dbReference type="OrthoDB" id="3918848at2759"/>
<evidence type="ECO:0000313" key="11">
    <source>
        <dbReference type="Proteomes" id="UP000006352"/>
    </source>
</evidence>
<keyword evidence="5" id="KW-0472">Membrane</keyword>